<proteinExistence type="predicted"/>
<reference evidence="2 3" key="1">
    <citation type="journal article" date="2015" name="Sci. Rep.">
        <title>Chromosome-level genome map provides insights into diverse defense mechanisms in the medicinal fungus Ganoderma sinense.</title>
        <authorList>
            <person name="Zhu Y."/>
            <person name="Xu J."/>
            <person name="Sun C."/>
            <person name="Zhou S."/>
            <person name="Xu H."/>
            <person name="Nelson D.R."/>
            <person name="Qian J."/>
            <person name="Song J."/>
            <person name="Luo H."/>
            <person name="Xiang L."/>
            <person name="Li Y."/>
            <person name="Xu Z."/>
            <person name="Ji A."/>
            <person name="Wang L."/>
            <person name="Lu S."/>
            <person name="Hayward A."/>
            <person name="Sun W."/>
            <person name="Li X."/>
            <person name="Schwartz D.C."/>
            <person name="Wang Y."/>
            <person name="Chen S."/>
        </authorList>
    </citation>
    <scope>NUCLEOTIDE SEQUENCE [LARGE SCALE GENOMIC DNA]</scope>
    <source>
        <strain evidence="2 3">ZZ0214-1</strain>
    </source>
</reference>
<evidence type="ECO:0000313" key="2">
    <source>
        <dbReference type="EMBL" id="PIL22334.1"/>
    </source>
</evidence>
<feature type="region of interest" description="Disordered" evidence="1">
    <location>
        <begin position="1"/>
        <end position="48"/>
    </location>
</feature>
<gene>
    <name evidence="2" type="ORF">GSI_15022</name>
</gene>
<name>A0A2G8RLD5_9APHY</name>
<sequence length="113" mass="12188">MPVNVGDTHGNGALPVPRASTDGGSTLSVAPSTVQGASPQSWATTDSTMLSEGDKEAQLLYLSDQLKVENRIKEGAENLLRMSLTVSTRGWDLCDYTTILCYQAFAFRFSGHF</sequence>
<dbReference type="AlphaFoldDB" id="A0A2G8RLD5"/>
<dbReference type="SUPFAM" id="SSF46585">
    <property type="entry name" value="HR1 repeat"/>
    <property type="match status" value="1"/>
</dbReference>
<comment type="caution">
    <text evidence="2">The sequence shown here is derived from an EMBL/GenBank/DDBJ whole genome shotgun (WGS) entry which is preliminary data.</text>
</comment>
<evidence type="ECO:0000313" key="3">
    <source>
        <dbReference type="Proteomes" id="UP000230002"/>
    </source>
</evidence>
<dbReference type="STRING" id="1077348.A0A2G8RLD5"/>
<dbReference type="Proteomes" id="UP000230002">
    <property type="component" value="Unassembled WGS sequence"/>
</dbReference>
<feature type="compositionally biased region" description="Polar residues" evidence="1">
    <location>
        <begin position="22"/>
        <end position="48"/>
    </location>
</feature>
<dbReference type="EMBL" id="AYKW01000069">
    <property type="protein sequence ID" value="PIL22334.1"/>
    <property type="molecule type" value="Genomic_DNA"/>
</dbReference>
<evidence type="ECO:0000256" key="1">
    <source>
        <dbReference type="SAM" id="MobiDB-lite"/>
    </source>
</evidence>
<protein>
    <submittedName>
        <fullName evidence="2">Uncharacterized protein</fullName>
    </submittedName>
</protein>
<accession>A0A2G8RLD5</accession>
<organism evidence="2 3">
    <name type="scientific">Ganoderma sinense ZZ0214-1</name>
    <dbReference type="NCBI Taxonomy" id="1077348"/>
    <lineage>
        <taxon>Eukaryota</taxon>
        <taxon>Fungi</taxon>
        <taxon>Dikarya</taxon>
        <taxon>Basidiomycota</taxon>
        <taxon>Agaricomycotina</taxon>
        <taxon>Agaricomycetes</taxon>
        <taxon>Polyporales</taxon>
        <taxon>Polyporaceae</taxon>
        <taxon>Ganoderma</taxon>
    </lineage>
</organism>
<dbReference type="InterPro" id="IPR036274">
    <property type="entry name" value="HR1_rpt_sf"/>
</dbReference>
<keyword evidence="3" id="KW-1185">Reference proteome</keyword>